<evidence type="ECO:0000259" key="1">
    <source>
        <dbReference type="Pfam" id="PF00561"/>
    </source>
</evidence>
<dbReference type="EMBL" id="MFZF01000014">
    <property type="protein sequence ID" value="OGK16637.1"/>
    <property type="molecule type" value="Genomic_DNA"/>
</dbReference>
<comment type="caution">
    <text evidence="2">The sequence shown here is derived from an EMBL/GenBank/DDBJ whole genome shotgun (WGS) entry which is preliminary data.</text>
</comment>
<gene>
    <name evidence="2" type="ORF">A2690_03415</name>
</gene>
<proteinExistence type="predicted"/>
<dbReference type="Proteomes" id="UP000178372">
    <property type="component" value="Unassembled WGS sequence"/>
</dbReference>
<dbReference type="SUPFAM" id="SSF53474">
    <property type="entry name" value="alpha/beta-Hydrolases"/>
    <property type="match status" value="1"/>
</dbReference>
<evidence type="ECO:0000313" key="3">
    <source>
        <dbReference type="Proteomes" id="UP000178372"/>
    </source>
</evidence>
<protein>
    <recommendedName>
        <fullName evidence="1">AB hydrolase-1 domain-containing protein</fullName>
    </recommendedName>
</protein>
<evidence type="ECO:0000313" key="2">
    <source>
        <dbReference type="EMBL" id="OGK16637.1"/>
    </source>
</evidence>
<dbReference type="Pfam" id="PF00561">
    <property type="entry name" value="Abhydrolase_1"/>
    <property type="match status" value="1"/>
</dbReference>
<organism evidence="2 3">
    <name type="scientific">Candidatus Roizmanbacteria bacterium RIFCSPHIGHO2_01_FULL_39_12b</name>
    <dbReference type="NCBI Taxonomy" id="1802030"/>
    <lineage>
        <taxon>Bacteria</taxon>
        <taxon>Candidatus Roizmaniibacteriota</taxon>
    </lineage>
</organism>
<accession>A0A1F7GCN2</accession>
<dbReference type="Gene3D" id="3.40.50.1820">
    <property type="entry name" value="alpha/beta hydrolase"/>
    <property type="match status" value="1"/>
</dbReference>
<sequence length="119" mass="13434">MNKKVKLKNIFGEDLDLLIEGNEKFGDVVIFVHGFGTDKDEGFASFLDFSKFIKNDFLAIRFDLSGFGVSDGEQYEFQFQKAAGDVDSVIRYARKIYPNKRINIIAHSLGTFIVSLLSP</sequence>
<name>A0A1F7GCN2_9BACT</name>
<reference evidence="2 3" key="1">
    <citation type="journal article" date="2016" name="Nat. Commun.">
        <title>Thousands of microbial genomes shed light on interconnected biogeochemical processes in an aquifer system.</title>
        <authorList>
            <person name="Anantharaman K."/>
            <person name="Brown C.T."/>
            <person name="Hug L.A."/>
            <person name="Sharon I."/>
            <person name="Castelle C.J."/>
            <person name="Probst A.J."/>
            <person name="Thomas B.C."/>
            <person name="Singh A."/>
            <person name="Wilkins M.J."/>
            <person name="Karaoz U."/>
            <person name="Brodie E.L."/>
            <person name="Williams K.H."/>
            <person name="Hubbard S.S."/>
            <person name="Banfield J.F."/>
        </authorList>
    </citation>
    <scope>NUCLEOTIDE SEQUENCE [LARGE SCALE GENOMIC DNA]</scope>
</reference>
<dbReference type="InterPro" id="IPR029058">
    <property type="entry name" value="AB_hydrolase_fold"/>
</dbReference>
<feature type="domain" description="AB hydrolase-1" evidence="1">
    <location>
        <begin position="28"/>
        <end position="116"/>
    </location>
</feature>
<dbReference type="AlphaFoldDB" id="A0A1F7GCN2"/>
<dbReference type="InterPro" id="IPR000073">
    <property type="entry name" value="AB_hydrolase_1"/>
</dbReference>